<evidence type="ECO:0000259" key="9">
    <source>
        <dbReference type="PROSITE" id="PS50011"/>
    </source>
</evidence>
<dbReference type="CDD" id="cd00180">
    <property type="entry name" value="PKc"/>
    <property type="match status" value="1"/>
</dbReference>
<evidence type="ECO:0000256" key="8">
    <source>
        <dbReference type="ARBA" id="ARBA00048679"/>
    </source>
</evidence>
<dbReference type="AlphaFoldDB" id="A0A6C0K1N4"/>
<protein>
    <recommendedName>
        <fullName evidence="1">non-specific serine/threonine protein kinase</fullName>
        <ecNumber evidence="1">2.7.11.1</ecNumber>
    </recommendedName>
</protein>
<proteinExistence type="predicted"/>
<keyword evidence="6" id="KW-0067">ATP-binding</keyword>
<dbReference type="Gene3D" id="1.10.510.10">
    <property type="entry name" value="Transferase(Phosphotransferase) domain 1"/>
    <property type="match status" value="2"/>
</dbReference>
<organism evidence="10">
    <name type="scientific">viral metagenome</name>
    <dbReference type="NCBI Taxonomy" id="1070528"/>
    <lineage>
        <taxon>unclassified sequences</taxon>
        <taxon>metagenomes</taxon>
        <taxon>organismal metagenomes</taxon>
    </lineage>
</organism>
<dbReference type="GO" id="GO:0005737">
    <property type="term" value="C:cytoplasm"/>
    <property type="evidence" value="ECO:0007669"/>
    <property type="project" value="TreeGrafter"/>
</dbReference>
<dbReference type="PANTHER" id="PTHR24361:SF433">
    <property type="entry name" value="PROTEIN KINASE DOMAIN-CONTAINING PROTEIN"/>
    <property type="match status" value="1"/>
</dbReference>
<dbReference type="InterPro" id="IPR053235">
    <property type="entry name" value="Ser_Thr_kinase"/>
</dbReference>
<dbReference type="InterPro" id="IPR000719">
    <property type="entry name" value="Prot_kinase_dom"/>
</dbReference>
<name>A0A6C0K1N4_9ZZZZ</name>
<evidence type="ECO:0000256" key="7">
    <source>
        <dbReference type="ARBA" id="ARBA00047899"/>
    </source>
</evidence>
<dbReference type="InterPro" id="IPR008271">
    <property type="entry name" value="Ser/Thr_kinase_AS"/>
</dbReference>
<keyword evidence="5" id="KW-0418">Kinase</keyword>
<dbReference type="GO" id="GO:0004674">
    <property type="term" value="F:protein serine/threonine kinase activity"/>
    <property type="evidence" value="ECO:0007669"/>
    <property type="project" value="UniProtKB-KW"/>
</dbReference>
<keyword evidence="2" id="KW-0723">Serine/threonine-protein kinase</keyword>
<dbReference type="PANTHER" id="PTHR24361">
    <property type="entry name" value="MITOGEN-ACTIVATED KINASE KINASE KINASE"/>
    <property type="match status" value="1"/>
</dbReference>
<dbReference type="SMART" id="SM00220">
    <property type="entry name" value="S_TKc"/>
    <property type="match status" value="1"/>
</dbReference>
<evidence type="ECO:0000256" key="6">
    <source>
        <dbReference type="ARBA" id="ARBA00022840"/>
    </source>
</evidence>
<dbReference type="SUPFAM" id="SSF56112">
    <property type="entry name" value="Protein kinase-like (PK-like)"/>
    <property type="match status" value="1"/>
</dbReference>
<sequence>MKKIRQDSFIRYFMYHFSIFMDGDSPVEHQKWMDLTRPEEMHRWVREEEEDEEVWSWEDREGKRTSFTTPEFLDAFLTSKAHLPLEFKNMSRFIPWTREEFKNAWFLDKNKQLIYFKFRNVCGEGAVKRTYFGWDVSRSKPVVVYQINVPVNNTEQKRCLNEKRIAEVEKSPYLLTIYFSTIHRETRKVYMIADYSPYNVKQMIDDPDTQWTENDLRVFSKHILNGLKTLHDMNVIHRDIKPSNIVYDDALGIYKLIDFGIATKFSSESNLHKIETLSQNTDSDHLGLVGTPGYISPEIFDCLHSLKKNNYNFSVDVFSFGITLLEIYLRDRAFRSDFEDLPSRIRQDVSVRESLFNNMLEEDIHFLKELYKRLDDFITTKRMETLRSEIQEKIGIIHQMNTCDDCEEKEVFLSELIEKNKSISYFCKKIPDQLHDLDEKASSEYEFISQMKTLKHFSRRLDNLARIGLDDLVDDVYVYPVLFMTSSYRFPKAVEMIYEKDPVFGDFLRRCVDKNPTHRLSVTELLEHPWLTAEEKKEN</sequence>
<dbReference type="EMBL" id="MN740793">
    <property type="protein sequence ID" value="QHU11962.1"/>
    <property type="molecule type" value="Genomic_DNA"/>
</dbReference>
<feature type="domain" description="Protein kinase" evidence="9">
    <location>
        <begin position="116"/>
        <end position="531"/>
    </location>
</feature>
<dbReference type="InterPro" id="IPR011009">
    <property type="entry name" value="Kinase-like_dom_sf"/>
</dbReference>
<dbReference type="GO" id="GO:0005524">
    <property type="term" value="F:ATP binding"/>
    <property type="evidence" value="ECO:0007669"/>
    <property type="project" value="UniProtKB-KW"/>
</dbReference>
<evidence type="ECO:0000256" key="3">
    <source>
        <dbReference type="ARBA" id="ARBA00022679"/>
    </source>
</evidence>
<evidence type="ECO:0000256" key="1">
    <source>
        <dbReference type="ARBA" id="ARBA00012513"/>
    </source>
</evidence>
<comment type="catalytic activity">
    <reaction evidence="7">
        <text>L-threonyl-[protein] + ATP = O-phospho-L-threonyl-[protein] + ADP + H(+)</text>
        <dbReference type="Rhea" id="RHEA:46608"/>
        <dbReference type="Rhea" id="RHEA-COMP:11060"/>
        <dbReference type="Rhea" id="RHEA-COMP:11605"/>
        <dbReference type="ChEBI" id="CHEBI:15378"/>
        <dbReference type="ChEBI" id="CHEBI:30013"/>
        <dbReference type="ChEBI" id="CHEBI:30616"/>
        <dbReference type="ChEBI" id="CHEBI:61977"/>
        <dbReference type="ChEBI" id="CHEBI:456216"/>
        <dbReference type="EC" id="2.7.11.1"/>
    </reaction>
</comment>
<keyword evidence="4" id="KW-0547">Nucleotide-binding</keyword>
<accession>A0A6C0K1N4</accession>
<dbReference type="Pfam" id="PF00069">
    <property type="entry name" value="Pkinase"/>
    <property type="match status" value="1"/>
</dbReference>
<comment type="catalytic activity">
    <reaction evidence="8">
        <text>L-seryl-[protein] + ATP = O-phospho-L-seryl-[protein] + ADP + H(+)</text>
        <dbReference type="Rhea" id="RHEA:17989"/>
        <dbReference type="Rhea" id="RHEA-COMP:9863"/>
        <dbReference type="Rhea" id="RHEA-COMP:11604"/>
        <dbReference type="ChEBI" id="CHEBI:15378"/>
        <dbReference type="ChEBI" id="CHEBI:29999"/>
        <dbReference type="ChEBI" id="CHEBI:30616"/>
        <dbReference type="ChEBI" id="CHEBI:83421"/>
        <dbReference type="ChEBI" id="CHEBI:456216"/>
        <dbReference type="EC" id="2.7.11.1"/>
    </reaction>
</comment>
<dbReference type="EC" id="2.7.11.1" evidence="1"/>
<keyword evidence="3" id="KW-0808">Transferase</keyword>
<dbReference type="PROSITE" id="PS00108">
    <property type="entry name" value="PROTEIN_KINASE_ST"/>
    <property type="match status" value="1"/>
</dbReference>
<dbReference type="PROSITE" id="PS50011">
    <property type="entry name" value="PROTEIN_KINASE_DOM"/>
    <property type="match status" value="1"/>
</dbReference>
<evidence type="ECO:0000256" key="4">
    <source>
        <dbReference type="ARBA" id="ARBA00022741"/>
    </source>
</evidence>
<evidence type="ECO:0000256" key="5">
    <source>
        <dbReference type="ARBA" id="ARBA00022777"/>
    </source>
</evidence>
<evidence type="ECO:0000313" key="10">
    <source>
        <dbReference type="EMBL" id="QHU11962.1"/>
    </source>
</evidence>
<evidence type="ECO:0000256" key="2">
    <source>
        <dbReference type="ARBA" id="ARBA00022527"/>
    </source>
</evidence>
<reference evidence="10" key="1">
    <citation type="journal article" date="2020" name="Nature">
        <title>Giant virus diversity and host interactions through global metagenomics.</title>
        <authorList>
            <person name="Schulz F."/>
            <person name="Roux S."/>
            <person name="Paez-Espino D."/>
            <person name="Jungbluth S."/>
            <person name="Walsh D.A."/>
            <person name="Denef V.J."/>
            <person name="McMahon K.D."/>
            <person name="Konstantinidis K.T."/>
            <person name="Eloe-Fadrosh E.A."/>
            <person name="Kyrpides N.C."/>
            <person name="Woyke T."/>
        </authorList>
    </citation>
    <scope>NUCLEOTIDE SEQUENCE</scope>
    <source>
        <strain evidence="10">GVMAG-S-1101169-75</strain>
    </source>
</reference>